<feature type="chain" id="PRO_5042108108" description="Secreted protein" evidence="1">
    <location>
        <begin position="21"/>
        <end position="74"/>
    </location>
</feature>
<keyword evidence="1" id="KW-0732">Signal</keyword>
<protein>
    <recommendedName>
        <fullName evidence="4">Secreted protein</fullName>
    </recommendedName>
</protein>
<comment type="caution">
    <text evidence="2">The sequence shown here is derived from an EMBL/GenBank/DDBJ whole genome shotgun (WGS) entry which is preliminary data.</text>
</comment>
<evidence type="ECO:0000313" key="3">
    <source>
        <dbReference type="Proteomes" id="UP000820818"/>
    </source>
</evidence>
<evidence type="ECO:0008006" key="4">
    <source>
        <dbReference type="Google" id="ProtNLM"/>
    </source>
</evidence>
<feature type="signal peptide" evidence="1">
    <location>
        <begin position="1"/>
        <end position="20"/>
    </location>
</feature>
<accession>A0AAD5KVD8</accession>
<dbReference type="Proteomes" id="UP000820818">
    <property type="component" value="Linkage Group LG3"/>
</dbReference>
<keyword evidence="3" id="KW-1185">Reference proteome</keyword>
<dbReference type="EMBL" id="WJBH02000003">
    <property type="protein sequence ID" value="KAI9561207.1"/>
    <property type="molecule type" value="Genomic_DNA"/>
</dbReference>
<evidence type="ECO:0000256" key="1">
    <source>
        <dbReference type="SAM" id="SignalP"/>
    </source>
</evidence>
<gene>
    <name evidence="2" type="ORF">GHT06_012163</name>
</gene>
<evidence type="ECO:0000313" key="2">
    <source>
        <dbReference type="EMBL" id="KAI9561207.1"/>
    </source>
</evidence>
<name>A0AAD5KVD8_9CRUS</name>
<sequence>MDWINILFLHLAFKSWGVHSCSTTFSSFQATNNVRNLSTSNMEPVLAQRFIPVCPKFSSHYCLCACVVNTILGK</sequence>
<reference evidence="2 3" key="1">
    <citation type="submission" date="2022-05" db="EMBL/GenBank/DDBJ databases">
        <title>A multi-omics perspective on studying reproductive biology in Daphnia sinensis.</title>
        <authorList>
            <person name="Jia J."/>
        </authorList>
    </citation>
    <scope>NUCLEOTIDE SEQUENCE [LARGE SCALE GENOMIC DNA]</scope>
    <source>
        <strain evidence="2 3">WSL</strain>
    </source>
</reference>
<dbReference type="AlphaFoldDB" id="A0AAD5KVD8"/>
<proteinExistence type="predicted"/>
<organism evidence="2 3">
    <name type="scientific">Daphnia sinensis</name>
    <dbReference type="NCBI Taxonomy" id="1820382"/>
    <lineage>
        <taxon>Eukaryota</taxon>
        <taxon>Metazoa</taxon>
        <taxon>Ecdysozoa</taxon>
        <taxon>Arthropoda</taxon>
        <taxon>Crustacea</taxon>
        <taxon>Branchiopoda</taxon>
        <taxon>Diplostraca</taxon>
        <taxon>Cladocera</taxon>
        <taxon>Anomopoda</taxon>
        <taxon>Daphniidae</taxon>
        <taxon>Daphnia</taxon>
        <taxon>Daphnia similis group</taxon>
    </lineage>
</organism>